<evidence type="ECO:0000256" key="2">
    <source>
        <dbReference type="RuleBase" id="RU361133"/>
    </source>
</evidence>
<dbReference type="EMBL" id="LATX01002300">
    <property type="protein sequence ID" value="KTB31742.1"/>
    <property type="molecule type" value="Genomic_DNA"/>
</dbReference>
<dbReference type="EC" id="3.1.4.11" evidence="2"/>
<feature type="region of interest" description="Disordered" evidence="3">
    <location>
        <begin position="210"/>
        <end position="241"/>
    </location>
</feature>
<keyword evidence="1" id="KW-0807">Transducer</keyword>
<evidence type="ECO:0000259" key="5">
    <source>
        <dbReference type="PROSITE" id="PS50008"/>
    </source>
</evidence>
<name>A0A0W0F5Z0_MONRR</name>
<organism evidence="6 8">
    <name type="scientific">Moniliophthora roreri</name>
    <name type="common">Frosty pod rot fungus</name>
    <name type="synonym">Monilia roreri</name>
    <dbReference type="NCBI Taxonomy" id="221103"/>
    <lineage>
        <taxon>Eukaryota</taxon>
        <taxon>Fungi</taxon>
        <taxon>Dikarya</taxon>
        <taxon>Basidiomycota</taxon>
        <taxon>Agaricomycotina</taxon>
        <taxon>Agaricomycetes</taxon>
        <taxon>Agaricomycetidae</taxon>
        <taxon>Agaricales</taxon>
        <taxon>Marasmiineae</taxon>
        <taxon>Marasmiaceae</taxon>
        <taxon>Moniliophthora</taxon>
    </lineage>
</organism>
<dbReference type="Gene3D" id="3.20.20.190">
    <property type="entry name" value="Phosphatidylinositol (PI) phosphodiesterase"/>
    <property type="match status" value="1"/>
</dbReference>
<gene>
    <name evidence="7" type="ORF">WG66_12637</name>
    <name evidence="6" type="ORF">WG66_15708</name>
</gene>
<evidence type="ECO:0000256" key="1">
    <source>
        <dbReference type="ARBA" id="ARBA00023224"/>
    </source>
</evidence>
<dbReference type="PRINTS" id="PR00390">
    <property type="entry name" value="PHPHLIPASEC"/>
</dbReference>
<dbReference type="PANTHER" id="PTHR10336:SF169">
    <property type="entry name" value="PHOSPHOINOSITIDE PHOSPHOLIPASE C"/>
    <property type="match status" value="1"/>
</dbReference>
<feature type="compositionally biased region" description="Acidic residues" evidence="3">
    <location>
        <begin position="222"/>
        <end position="231"/>
    </location>
</feature>
<accession>A0A0W0F5Z0</accession>
<dbReference type="SUPFAM" id="SSF51695">
    <property type="entry name" value="PLC-like phosphodiesterases"/>
    <property type="match status" value="1"/>
</dbReference>
<sequence>MADTQDEEWQDQLEDQFRVDTIHNLVPPVEHARISPDMEEFIRSRGLSPEEVVQTPVLSVPEIDDSHPLTHYFISSSHNTYLLCRQLVGRSSAASYAHVISRNGRCVEIDVWPSSKGPIVTHGHTFSKSVTFESVCVAIGDSVHPGDWPVFVSLECHVTAEGQPEMIRIMKEAWGDKLVEKQLEHINRDHVSPRDLRGRILLMVEYYPPDADQVSSSSSSSSDDEPNDDDEVPRPDVEHEGRGKISVELAELGLYARSMKPTPGWLQQGVLSSAYIVNIQCSKITTDLDLTDPRNILINISEPGLGKLLPDFLHHLIHNATRHLRRVYPNGLRITSSNMNIVKFWRSGSQVVSLNWQKFDKGMQFNEAMFIGTGGWVLKPPHMRGLRNSEDPRKRVRFSCEVAGISGLPCPSDKEGASFKTYISAKLYHAEQKQEWKSKSVRTKDVLGVGSDVMWNQRFEWEFEEDDLAFLRIVAKEDEFGKDDLLSFFVGRIQYLQQGWKIVRMLRMHGKASGGLLLVKFEVNLVE</sequence>
<protein>
    <recommendedName>
        <fullName evidence="2">Phosphoinositide phospholipase C</fullName>
        <ecNumber evidence="2">3.1.4.11</ecNumber>
    </recommendedName>
</protein>
<dbReference type="PROSITE" id="PS50008">
    <property type="entry name" value="PIPLC_Y_DOMAIN"/>
    <property type="match status" value="1"/>
</dbReference>
<dbReference type="GO" id="GO:0048015">
    <property type="term" value="P:phosphatidylinositol-mediated signaling"/>
    <property type="evidence" value="ECO:0007669"/>
    <property type="project" value="TreeGrafter"/>
</dbReference>
<proteinExistence type="predicted"/>
<dbReference type="PROSITE" id="PS50007">
    <property type="entry name" value="PIPLC_X_DOMAIN"/>
    <property type="match status" value="1"/>
</dbReference>
<dbReference type="InterPro" id="IPR017946">
    <property type="entry name" value="PLC-like_Pdiesterase_TIM-brl"/>
</dbReference>
<dbReference type="EMBL" id="LATX01002036">
    <property type="protein sequence ID" value="KTB34789.1"/>
    <property type="molecule type" value="Genomic_DNA"/>
</dbReference>
<dbReference type="Pfam" id="PF00387">
    <property type="entry name" value="PI-PLC-Y"/>
    <property type="match status" value="1"/>
</dbReference>
<dbReference type="GO" id="GO:0016042">
    <property type="term" value="P:lipid catabolic process"/>
    <property type="evidence" value="ECO:0007669"/>
    <property type="project" value="UniProtKB-KW"/>
</dbReference>
<dbReference type="SMART" id="SM00148">
    <property type="entry name" value="PLCXc"/>
    <property type="match status" value="1"/>
</dbReference>
<comment type="caution">
    <text evidence="6">The sequence shown here is derived from an EMBL/GenBank/DDBJ whole genome shotgun (WGS) entry which is preliminary data.</text>
</comment>
<feature type="domain" description="PI-PLC Y-box" evidence="5">
    <location>
        <begin position="299"/>
        <end position="384"/>
    </location>
</feature>
<dbReference type="InterPro" id="IPR000008">
    <property type="entry name" value="C2_dom"/>
</dbReference>
<keyword evidence="2" id="KW-0378">Hydrolase</keyword>
<keyword evidence="2" id="KW-0442">Lipid degradation</keyword>
<keyword evidence="2" id="KW-0443">Lipid metabolism</keyword>
<dbReference type="Pfam" id="PF00388">
    <property type="entry name" value="PI-PLC-X"/>
    <property type="match status" value="1"/>
</dbReference>
<dbReference type="SMART" id="SM00149">
    <property type="entry name" value="PLCYc"/>
    <property type="match status" value="1"/>
</dbReference>
<feature type="compositionally biased region" description="Basic and acidic residues" evidence="3">
    <location>
        <begin position="232"/>
        <end position="241"/>
    </location>
</feature>
<dbReference type="PROSITE" id="PS50004">
    <property type="entry name" value="C2"/>
    <property type="match status" value="1"/>
</dbReference>
<dbReference type="InterPro" id="IPR001711">
    <property type="entry name" value="PLipase_C_Pinositol-sp_Y"/>
</dbReference>
<dbReference type="Gene3D" id="2.60.40.150">
    <property type="entry name" value="C2 domain"/>
    <property type="match status" value="1"/>
</dbReference>
<dbReference type="InterPro" id="IPR035892">
    <property type="entry name" value="C2_domain_sf"/>
</dbReference>
<dbReference type="GO" id="GO:0004435">
    <property type="term" value="F:phosphatidylinositol-4,5-bisphosphate phospholipase C activity"/>
    <property type="evidence" value="ECO:0007669"/>
    <property type="project" value="UniProtKB-EC"/>
</dbReference>
<evidence type="ECO:0000313" key="7">
    <source>
        <dbReference type="EMBL" id="KTB34789.1"/>
    </source>
</evidence>
<evidence type="ECO:0000256" key="3">
    <source>
        <dbReference type="SAM" id="MobiDB-lite"/>
    </source>
</evidence>
<feature type="compositionally biased region" description="Low complexity" evidence="3">
    <location>
        <begin position="210"/>
        <end position="221"/>
    </location>
</feature>
<dbReference type="eggNOG" id="KOG0169">
    <property type="taxonomic scope" value="Eukaryota"/>
</dbReference>
<reference evidence="6 8" key="1">
    <citation type="submission" date="2015-12" db="EMBL/GenBank/DDBJ databases">
        <title>Draft genome sequence of Moniliophthora roreri, the causal agent of frosty pod rot of cacao.</title>
        <authorList>
            <person name="Aime M.C."/>
            <person name="Diaz-Valderrama J.R."/>
            <person name="Kijpornyongpan T."/>
            <person name="Phillips-Mora W."/>
        </authorList>
    </citation>
    <scope>NUCLEOTIDE SEQUENCE [LARGE SCALE GENOMIC DNA]</scope>
    <source>
        <strain evidence="6 8">MCA 2952</strain>
    </source>
</reference>
<evidence type="ECO:0000259" key="4">
    <source>
        <dbReference type="PROSITE" id="PS50004"/>
    </source>
</evidence>
<dbReference type="PANTHER" id="PTHR10336">
    <property type="entry name" value="PHOSPHOINOSITIDE-SPECIFIC PHOSPHOLIPASE C FAMILY PROTEIN"/>
    <property type="match status" value="1"/>
</dbReference>
<dbReference type="SUPFAM" id="SSF49562">
    <property type="entry name" value="C2 domain (Calcium/lipid-binding domain, CaLB)"/>
    <property type="match status" value="1"/>
</dbReference>
<evidence type="ECO:0000313" key="8">
    <source>
        <dbReference type="Proteomes" id="UP000054988"/>
    </source>
</evidence>
<dbReference type="AlphaFoldDB" id="A0A0W0F5Z0"/>
<dbReference type="Proteomes" id="UP000054988">
    <property type="component" value="Unassembled WGS sequence"/>
</dbReference>
<dbReference type="InterPro" id="IPR000909">
    <property type="entry name" value="PLipase_C_PInositol-sp_X_dom"/>
</dbReference>
<evidence type="ECO:0000313" key="6">
    <source>
        <dbReference type="EMBL" id="KTB31742.1"/>
    </source>
</evidence>
<dbReference type="InterPro" id="IPR001192">
    <property type="entry name" value="PI-PLC_fam"/>
</dbReference>
<dbReference type="GO" id="GO:0051209">
    <property type="term" value="P:release of sequestered calcium ion into cytosol"/>
    <property type="evidence" value="ECO:0007669"/>
    <property type="project" value="TreeGrafter"/>
</dbReference>
<comment type="catalytic activity">
    <reaction evidence="2">
        <text>a 1,2-diacyl-sn-glycero-3-phospho-(1D-myo-inositol-4,5-bisphosphate) + H2O = 1D-myo-inositol 1,4,5-trisphosphate + a 1,2-diacyl-sn-glycerol + H(+)</text>
        <dbReference type="Rhea" id="RHEA:33179"/>
        <dbReference type="ChEBI" id="CHEBI:15377"/>
        <dbReference type="ChEBI" id="CHEBI:15378"/>
        <dbReference type="ChEBI" id="CHEBI:17815"/>
        <dbReference type="ChEBI" id="CHEBI:58456"/>
        <dbReference type="ChEBI" id="CHEBI:203600"/>
        <dbReference type="EC" id="3.1.4.11"/>
    </reaction>
</comment>
<feature type="domain" description="C2" evidence="4">
    <location>
        <begin position="378"/>
        <end position="506"/>
    </location>
</feature>